<accession>G6B1M0</accession>
<comment type="caution">
    <text evidence="1">The sequence shown here is derived from an EMBL/GenBank/DDBJ whole genome shotgun (WGS) entry which is preliminary data.</text>
</comment>
<name>G6B1M0_9BACT</name>
<evidence type="ECO:0000313" key="2">
    <source>
        <dbReference type="Proteomes" id="UP000004407"/>
    </source>
</evidence>
<proteinExistence type="predicted"/>
<gene>
    <name evidence="1" type="ORF">HMPREF0673_02795</name>
</gene>
<dbReference type="EMBL" id="AFZZ01000247">
    <property type="protein sequence ID" value="EHJ36365.1"/>
    <property type="molecule type" value="Genomic_DNA"/>
</dbReference>
<organism evidence="1 2">
    <name type="scientific">Leyella stercorea DSM 18206</name>
    <dbReference type="NCBI Taxonomy" id="1002367"/>
    <lineage>
        <taxon>Bacteria</taxon>
        <taxon>Pseudomonadati</taxon>
        <taxon>Bacteroidota</taxon>
        <taxon>Bacteroidia</taxon>
        <taxon>Bacteroidales</taxon>
        <taxon>Prevotellaceae</taxon>
        <taxon>Leyella</taxon>
    </lineage>
</organism>
<dbReference type="Proteomes" id="UP000004407">
    <property type="component" value="Unassembled WGS sequence"/>
</dbReference>
<sequence length="66" mass="7883">MQQLMQWLFYCFSLKHIASASVVTNIYNTYILISFNKILVKQYYFILLHGFSNICLTKQELTITKR</sequence>
<dbReference type="HOGENOM" id="CLU_2827644_0_0_10"/>
<protein>
    <submittedName>
        <fullName evidence="1">Uncharacterized protein</fullName>
    </submittedName>
</protein>
<reference evidence="1 2" key="1">
    <citation type="submission" date="2011-08" db="EMBL/GenBank/DDBJ databases">
        <authorList>
            <person name="Weinstock G."/>
            <person name="Sodergren E."/>
            <person name="Clifton S."/>
            <person name="Fulton L."/>
            <person name="Fulton B."/>
            <person name="Courtney L."/>
            <person name="Fronick C."/>
            <person name="Harrison M."/>
            <person name="Strong C."/>
            <person name="Farmer C."/>
            <person name="Delahaunty K."/>
            <person name="Markovic C."/>
            <person name="Hall O."/>
            <person name="Minx P."/>
            <person name="Tomlinson C."/>
            <person name="Mitreva M."/>
            <person name="Hou S."/>
            <person name="Chen J."/>
            <person name="Wollam A."/>
            <person name="Pepin K.H."/>
            <person name="Johnson M."/>
            <person name="Bhonagiri V."/>
            <person name="Zhang X."/>
            <person name="Suruliraj S."/>
            <person name="Warren W."/>
            <person name="Chinwalla A."/>
            <person name="Mardis E.R."/>
            <person name="Wilson R.K."/>
        </authorList>
    </citation>
    <scope>NUCLEOTIDE SEQUENCE [LARGE SCALE GENOMIC DNA]</scope>
    <source>
        <strain evidence="1 2">DSM 18206</strain>
    </source>
</reference>
<evidence type="ECO:0000313" key="1">
    <source>
        <dbReference type="EMBL" id="EHJ36365.1"/>
    </source>
</evidence>
<dbReference type="AlphaFoldDB" id="G6B1M0"/>